<feature type="compositionally biased region" description="Polar residues" evidence="1">
    <location>
        <begin position="362"/>
        <end position="379"/>
    </location>
</feature>
<keyword evidence="3" id="KW-1185">Reference proteome</keyword>
<feature type="compositionally biased region" description="Acidic residues" evidence="1">
    <location>
        <begin position="664"/>
        <end position="678"/>
    </location>
</feature>
<dbReference type="SUPFAM" id="SSF63748">
    <property type="entry name" value="Tudor/PWWP/MBT"/>
    <property type="match status" value="1"/>
</dbReference>
<feature type="region of interest" description="Disordered" evidence="1">
    <location>
        <begin position="109"/>
        <end position="130"/>
    </location>
</feature>
<dbReference type="AlphaFoldDB" id="A0A5S6QF70"/>
<dbReference type="PANTHER" id="PTHR22948">
    <property type="entry name" value="TUDOR DOMAIN CONTAINING PROTEIN"/>
    <property type="match status" value="1"/>
</dbReference>
<reference evidence="4" key="1">
    <citation type="submission" date="2019-12" db="UniProtKB">
        <authorList>
            <consortium name="WormBaseParasite"/>
        </authorList>
    </citation>
    <scope>IDENTIFICATION</scope>
</reference>
<feature type="region of interest" description="Disordered" evidence="1">
    <location>
        <begin position="359"/>
        <end position="432"/>
    </location>
</feature>
<feature type="region of interest" description="Disordered" evidence="1">
    <location>
        <begin position="634"/>
        <end position="678"/>
    </location>
</feature>
<organism evidence="3 4">
    <name type="scientific">Trichuris muris</name>
    <name type="common">Mouse whipworm</name>
    <dbReference type="NCBI Taxonomy" id="70415"/>
    <lineage>
        <taxon>Eukaryota</taxon>
        <taxon>Metazoa</taxon>
        <taxon>Ecdysozoa</taxon>
        <taxon>Nematoda</taxon>
        <taxon>Enoplea</taxon>
        <taxon>Dorylaimia</taxon>
        <taxon>Trichinellida</taxon>
        <taxon>Trichuridae</taxon>
        <taxon>Trichuris</taxon>
    </lineage>
</organism>
<dbReference type="Pfam" id="PF00567">
    <property type="entry name" value="TUDOR"/>
    <property type="match status" value="1"/>
</dbReference>
<dbReference type="InterPro" id="IPR002999">
    <property type="entry name" value="Tudor"/>
</dbReference>
<feature type="compositionally biased region" description="Basic and acidic residues" evidence="1">
    <location>
        <begin position="1"/>
        <end position="14"/>
    </location>
</feature>
<name>A0A5S6QF70_TRIMR</name>
<feature type="compositionally biased region" description="Basic and acidic residues" evidence="1">
    <location>
        <begin position="634"/>
        <end position="645"/>
    </location>
</feature>
<dbReference type="STRING" id="70415.A0A5S6QF70"/>
<evidence type="ECO:0000259" key="2">
    <source>
        <dbReference type="Pfam" id="PF00567"/>
    </source>
</evidence>
<evidence type="ECO:0000313" key="4">
    <source>
        <dbReference type="WBParaSite" id="TMUE_1000005834.1"/>
    </source>
</evidence>
<dbReference type="Proteomes" id="UP000046395">
    <property type="component" value="Unassembled WGS sequence"/>
</dbReference>
<dbReference type="WBParaSite" id="TMUE_1000005834.1">
    <property type="protein sequence ID" value="TMUE_1000005834.1"/>
    <property type="gene ID" value="WBGene00290962"/>
</dbReference>
<feature type="domain" description="Tudor" evidence="2">
    <location>
        <begin position="459"/>
        <end position="570"/>
    </location>
</feature>
<dbReference type="PANTHER" id="PTHR22948:SF29">
    <property type="entry name" value="FI02030P-RELATED"/>
    <property type="match status" value="1"/>
</dbReference>
<evidence type="ECO:0000313" key="3">
    <source>
        <dbReference type="Proteomes" id="UP000046395"/>
    </source>
</evidence>
<accession>A0A5S6QF70</accession>
<sequence>MSVDEKDGLGESSRRVSGRGGRPFRNRPWGYEKGYRKEKATNRFGNERMAQHSYRSSFRDASECTTRNIGEELSSEIREQRGRGNVLRENTGIELRDCSSRHVGNRDGTFAARVSDEPAGNRYDGRGTFRSSNRWRNMPVSRGERYGNFRAEMNEQPVDRSNEAGVSSADDRKEAVCTTASGKEKARFKSKCSSGRESFGKVGSSHCVDEDCESCYRNELGGCSKDKCNAGREETVANDINKDGSYQSFTHCLKELVVTDHSDGIFAGKGSYENVGRDERAGGFKEMAVTHPDGPLNNCAEEQPYNTGGRQDGRRNDVVESVGNSDVPSVSNVILPCDQKAYSRTDKVQQPLMLEHPIEGTGSFNEACTDNETASNPTALPSEYGGEHLNRGLTEGELEATSSNGQERQAPGEQSIEGEVGSSSGNHSLEKPRVYPYKVPDEWFTAGFGDIQLQPDCMHAVQITSWLSPIEFHVVFLQCKPLLDALENQLQNFYSDSSECLPPEMLITGTPCCVRNHQSVWQRAKIEWKCQNMLVRLVDSGETMFSSLGGIKRLDDRFLDIPPFAVSCTVIGSNINDFYREILAAFGRDCTIGSYRQVIFFEKPVDGTLFVKLFNMQGCDLFLKHFGELMRKQEEAERQREEAKKRSNKKVNRLTGETSNPVLTDDDDFYDEDDNLMA</sequence>
<dbReference type="Gene3D" id="2.30.30.140">
    <property type="match status" value="1"/>
</dbReference>
<feature type="region of interest" description="Disordered" evidence="1">
    <location>
        <begin position="1"/>
        <end position="33"/>
    </location>
</feature>
<evidence type="ECO:0000256" key="1">
    <source>
        <dbReference type="SAM" id="MobiDB-lite"/>
    </source>
</evidence>
<dbReference type="InterPro" id="IPR050621">
    <property type="entry name" value="Tudor_domain_containing"/>
</dbReference>
<proteinExistence type="predicted"/>
<protein>
    <submittedName>
        <fullName evidence="4">Tudor domain-containing protein</fullName>
    </submittedName>
</protein>